<reference evidence="1 2" key="1">
    <citation type="submission" date="2017-03" db="EMBL/GenBank/DDBJ databases">
        <authorList>
            <person name="Afonso C.L."/>
            <person name="Miller P.J."/>
            <person name="Scott M.A."/>
            <person name="Spackman E."/>
            <person name="Goraichik I."/>
            <person name="Dimitrov K.M."/>
            <person name="Suarez D.L."/>
            <person name="Swayne D.E."/>
        </authorList>
    </citation>
    <scope>NUCLEOTIDE SEQUENCE [LARGE SCALE GENOMIC DNA]</scope>
    <source>
        <strain evidence="1">SB41UT1</strain>
    </source>
</reference>
<dbReference type="CDD" id="cd00531">
    <property type="entry name" value="NTF2_like"/>
    <property type="match status" value="1"/>
</dbReference>
<gene>
    <name evidence="1" type="ORF">EHSB41UT_03715</name>
</gene>
<dbReference type="OrthoDB" id="5676998at2"/>
<protein>
    <submittedName>
        <fullName evidence="1">Putative lumazine-binding protein</fullName>
    </submittedName>
</protein>
<dbReference type="RefSeq" id="WP_087112369.1">
    <property type="nucleotide sequence ID" value="NZ_CBCSCN010000011.1"/>
</dbReference>
<evidence type="ECO:0000313" key="2">
    <source>
        <dbReference type="Proteomes" id="UP000196573"/>
    </source>
</evidence>
<organism evidence="1 2">
    <name type="scientific">Parendozoicomonas haliclonae</name>
    <dbReference type="NCBI Taxonomy" id="1960125"/>
    <lineage>
        <taxon>Bacteria</taxon>
        <taxon>Pseudomonadati</taxon>
        <taxon>Pseudomonadota</taxon>
        <taxon>Gammaproteobacteria</taxon>
        <taxon>Oceanospirillales</taxon>
        <taxon>Endozoicomonadaceae</taxon>
        <taxon>Parendozoicomonas</taxon>
    </lineage>
</organism>
<dbReference type="Pfam" id="PF12893">
    <property type="entry name" value="Lumazine_bd_2"/>
    <property type="match status" value="1"/>
</dbReference>
<accession>A0A1X7ANP7</accession>
<evidence type="ECO:0000313" key="1">
    <source>
        <dbReference type="EMBL" id="SMA49924.1"/>
    </source>
</evidence>
<name>A0A1X7ANP7_9GAMM</name>
<dbReference type="Proteomes" id="UP000196573">
    <property type="component" value="Unassembled WGS sequence"/>
</dbReference>
<keyword evidence="2" id="KW-1185">Reference proteome</keyword>
<sequence length="122" mass="13593">MSELASIEQLTTDYFRSLHEGDLETIRRLYHPACMLMCGDGRDINTMTMAQYLEVVSERVPPKEAGQPLFGSVVSIDLAGSETAMVKVNSAVQPRFFEDYLTLAKEAGAWKIVAKVYRVISS</sequence>
<dbReference type="SUPFAM" id="SSF54427">
    <property type="entry name" value="NTF2-like"/>
    <property type="match status" value="1"/>
</dbReference>
<dbReference type="Gene3D" id="3.10.450.50">
    <property type="match status" value="1"/>
</dbReference>
<dbReference type="InterPro" id="IPR032710">
    <property type="entry name" value="NTF2-like_dom_sf"/>
</dbReference>
<dbReference type="EMBL" id="FWPT01000009">
    <property type="protein sequence ID" value="SMA49924.1"/>
    <property type="molecule type" value="Genomic_DNA"/>
</dbReference>
<proteinExistence type="predicted"/>
<dbReference type="AlphaFoldDB" id="A0A1X7ANP7"/>
<dbReference type="InterPro" id="IPR039437">
    <property type="entry name" value="FrzH/put_lumazine-bd"/>
</dbReference>